<evidence type="ECO:0000259" key="4">
    <source>
        <dbReference type="Pfam" id="PF00534"/>
    </source>
</evidence>
<evidence type="ECO:0000256" key="1">
    <source>
        <dbReference type="ARBA" id="ARBA00021292"/>
    </source>
</evidence>
<dbReference type="Gene3D" id="3.40.50.2000">
    <property type="entry name" value="Glycogen Phosphorylase B"/>
    <property type="match status" value="2"/>
</dbReference>
<dbReference type="CDD" id="cd03814">
    <property type="entry name" value="GT4-like"/>
    <property type="match status" value="1"/>
</dbReference>
<dbReference type="Pfam" id="PF13439">
    <property type="entry name" value="Glyco_transf_4"/>
    <property type="match status" value="1"/>
</dbReference>
<dbReference type="InterPro" id="IPR036514">
    <property type="entry name" value="SGNH_hydro_sf"/>
</dbReference>
<evidence type="ECO:0000256" key="2">
    <source>
        <dbReference type="ARBA" id="ARBA00022676"/>
    </source>
</evidence>
<dbReference type="Proteomes" id="UP001499954">
    <property type="component" value="Unassembled WGS sequence"/>
</dbReference>
<proteinExistence type="predicted"/>
<dbReference type="SUPFAM" id="SSF52266">
    <property type="entry name" value="SGNH hydrolase"/>
    <property type="match status" value="1"/>
</dbReference>
<dbReference type="InterPro" id="IPR001296">
    <property type="entry name" value="Glyco_trans_1"/>
</dbReference>
<dbReference type="Pfam" id="PF00534">
    <property type="entry name" value="Glycos_transf_1"/>
    <property type="match status" value="1"/>
</dbReference>
<comment type="caution">
    <text evidence="7">The sequence shown here is derived from an EMBL/GenBank/DDBJ whole genome shotgun (WGS) entry which is preliminary data.</text>
</comment>
<dbReference type="EMBL" id="BAAAMK010000001">
    <property type="protein sequence ID" value="GAA1945323.1"/>
    <property type="molecule type" value="Genomic_DNA"/>
</dbReference>
<dbReference type="RefSeq" id="WP_157414579.1">
    <property type="nucleotide sequence ID" value="NZ_BAAAMK010000001.1"/>
</dbReference>
<feature type="domain" description="SGNH hydrolase-type esterase" evidence="6">
    <location>
        <begin position="410"/>
        <end position="586"/>
    </location>
</feature>
<keyword evidence="3" id="KW-0808">Transferase</keyword>
<dbReference type="Pfam" id="PF13472">
    <property type="entry name" value="Lipase_GDSL_2"/>
    <property type="match status" value="1"/>
</dbReference>
<sequence length="678" mass="72117">MKVALLAESFLPHMNGVTHSLLQVLRHLERRGHDALVIAPRSGPGGAPRDGSFDDLHGARTVLLPSMPLPTYPDVRVTLAGSHKLAALLREHEADVVHLASPFVLGWRGVVAAQSLGIPTVAVYQTDIPSYAERYGVPGAAPALARHMAKLHQRATITLAPSSSAVDRLTGLDVDPDRIALWRRGVDTDRFAPSRLSDDWRRRVAGATDDEVVIGYVGRLAPEKQVEDLRAIADLPRTRLVVVGDGPSRPVLERMLPSAVFTGFLGGDALAEAMAGFDVFVHPGESETFCQTIQEALASGVPVVATGRGGPLDLVENSVDGWLYRPGDLVEFRERVRDLVGDDAKRRAFAVRAREAVHGRGWDVLGDELLGHYERAVAGSGRVATPVTTRERRAAASAPQAPPRWTRYVAVGDSLSEGLCDTSRMAAGEYRGWADRLAMLLALASPEGDRVSYANVAVRSRKVADAVETQLPEAAALGADLVSVLIGANDLVGPRPDVHALADRLAASVAAVRATGADVLLVTPFMPQRPASRLYEARFAAFADRIVGIGHDTGSIVLDVAAMPALTVKGMWAEDRVHLNSAGHRALAYEAARALGVPDAAALGALEQAAHELDADAAADDASARDGHIGDAEWLVRHAAPWVARRLRGRTAGDGRDAKRPELQPVLDVAGATSAVHG</sequence>
<dbReference type="InterPro" id="IPR013830">
    <property type="entry name" value="SGNH_hydro"/>
</dbReference>
<evidence type="ECO:0000259" key="5">
    <source>
        <dbReference type="Pfam" id="PF13439"/>
    </source>
</evidence>
<dbReference type="InterPro" id="IPR050194">
    <property type="entry name" value="Glycosyltransferase_grp1"/>
</dbReference>
<name>A0ABN2Q8M1_9MICO</name>
<reference evidence="7 8" key="1">
    <citation type="journal article" date="2019" name="Int. J. Syst. Evol. Microbiol.">
        <title>The Global Catalogue of Microorganisms (GCM) 10K type strain sequencing project: providing services to taxonomists for standard genome sequencing and annotation.</title>
        <authorList>
            <consortium name="The Broad Institute Genomics Platform"/>
            <consortium name="The Broad Institute Genome Sequencing Center for Infectious Disease"/>
            <person name="Wu L."/>
            <person name="Ma J."/>
        </authorList>
    </citation>
    <scope>NUCLEOTIDE SEQUENCE [LARGE SCALE GENOMIC DNA]</scope>
    <source>
        <strain evidence="7 8">JCM 13584</strain>
    </source>
</reference>
<evidence type="ECO:0000259" key="6">
    <source>
        <dbReference type="Pfam" id="PF13472"/>
    </source>
</evidence>
<accession>A0ABN2Q8M1</accession>
<evidence type="ECO:0000256" key="3">
    <source>
        <dbReference type="ARBA" id="ARBA00022679"/>
    </source>
</evidence>
<keyword evidence="2" id="KW-0328">Glycosyltransferase</keyword>
<evidence type="ECO:0000313" key="8">
    <source>
        <dbReference type="Proteomes" id="UP001499954"/>
    </source>
</evidence>
<keyword evidence="8" id="KW-1185">Reference proteome</keyword>
<dbReference type="InterPro" id="IPR028098">
    <property type="entry name" value="Glyco_trans_4-like_N"/>
</dbReference>
<feature type="domain" description="Glycosyltransferase subfamily 4-like N-terminal" evidence="5">
    <location>
        <begin position="15"/>
        <end position="190"/>
    </location>
</feature>
<protein>
    <recommendedName>
        <fullName evidence="1">D-inositol 3-phosphate glycosyltransferase</fullName>
    </recommendedName>
</protein>
<organism evidence="7 8">
    <name type="scientific">Agromyces allii</name>
    <dbReference type="NCBI Taxonomy" id="393607"/>
    <lineage>
        <taxon>Bacteria</taxon>
        <taxon>Bacillati</taxon>
        <taxon>Actinomycetota</taxon>
        <taxon>Actinomycetes</taxon>
        <taxon>Micrococcales</taxon>
        <taxon>Microbacteriaceae</taxon>
        <taxon>Agromyces</taxon>
    </lineage>
</organism>
<dbReference type="CDD" id="cd01832">
    <property type="entry name" value="SGNH_hydrolase_like_1"/>
    <property type="match status" value="1"/>
</dbReference>
<evidence type="ECO:0000313" key="7">
    <source>
        <dbReference type="EMBL" id="GAA1945323.1"/>
    </source>
</evidence>
<dbReference type="SUPFAM" id="SSF53756">
    <property type="entry name" value="UDP-Glycosyltransferase/glycogen phosphorylase"/>
    <property type="match status" value="1"/>
</dbReference>
<gene>
    <name evidence="7" type="ORF">GCM10009717_09800</name>
</gene>
<dbReference type="PANTHER" id="PTHR45947">
    <property type="entry name" value="SULFOQUINOVOSYL TRANSFERASE SQD2"/>
    <property type="match status" value="1"/>
</dbReference>
<dbReference type="Gene3D" id="3.40.50.1110">
    <property type="entry name" value="SGNH hydrolase"/>
    <property type="match status" value="1"/>
</dbReference>
<feature type="domain" description="Glycosyl transferase family 1" evidence="4">
    <location>
        <begin position="203"/>
        <end position="355"/>
    </location>
</feature>
<dbReference type="PANTHER" id="PTHR45947:SF3">
    <property type="entry name" value="SULFOQUINOVOSYL TRANSFERASE SQD2"/>
    <property type="match status" value="1"/>
</dbReference>